<organism evidence="1 2">
    <name type="scientific">Pseudomonas wuhanensis</name>
    <dbReference type="NCBI Taxonomy" id="2954098"/>
    <lineage>
        <taxon>Bacteria</taxon>
        <taxon>Pseudomonadati</taxon>
        <taxon>Pseudomonadota</taxon>
        <taxon>Gammaproteobacteria</taxon>
        <taxon>Pseudomonadales</taxon>
        <taxon>Pseudomonadaceae</taxon>
        <taxon>Pseudomonas</taxon>
    </lineage>
</organism>
<gene>
    <name evidence="1" type="ORF">PSH88_18090</name>
</gene>
<dbReference type="Proteomes" id="UP001230768">
    <property type="component" value="Chromosome"/>
</dbReference>
<evidence type="ECO:0000313" key="2">
    <source>
        <dbReference type="Proteomes" id="UP001230768"/>
    </source>
</evidence>
<evidence type="ECO:0000313" key="1">
    <source>
        <dbReference type="EMBL" id="WLI16251.1"/>
    </source>
</evidence>
<name>A0ABY9GKY6_9PSED</name>
<reference evidence="1 2" key="1">
    <citation type="submission" date="2023-02" db="EMBL/GenBank/DDBJ databases">
        <title>Evolution of Hrp T3SS in non-pathogenic Pseudomonas fluorescens.</title>
        <authorList>
            <person name="Liao K."/>
            <person name="Wei H."/>
            <person name="Gu Y."/>
        </authorList>
    </citation>
    <scope>NUCLEOTIDE SEQUENCE [LARGE SCALE GENOMIC DNA]</scope>
    <source>
        <strain evidence="1 2">FP607</strain>
    </source>
</reference>
<accession>A0ABY9GKY6</accession>
<sequence>MIKTLLNTHLTPSQLIASINTLNMTAEVKKLADQLPKKTARTFDSAHCAEILRLTNTHTGTLTLHCNKSGNISLKAPDNAPASEQLYSVPGNSVLFSINAEPFFLQLYKLEDEHLTRAELVIVDAGNPLFIDGTQTLFDSNAHGTGHSAFIGSLNFPDKSADIYVFDRVSLQKTAWFPHDDSAARYLVSLELLEAAQDPGAGKVAEELIYHYHPAVAWKAFQMIHLVNPAAALGYAPLLRNLQNTRLNDLLDQHAGEIA</sequence>
<dbReference type="EMBL" id="CP117430">
    <property type="protein sequence ID" value="WLI16251.1"/>
    <property type="molecule type" value="Genomic_DNA"/>
</dbReference>
<keyword evidence="2" id="KW-1185">Reference proteome</keyword>
<dbReference type="RefSeq" id="WP_305421859.1">
    <property type="nucleotide sequence ID" value="NZ_CP117430.1"/>
</dbReference>
<proteinExistence type="predicted"/>
<protein>
    <submittedName>
        <fullName evidence="1">Uncharacterized protein</fullName>
    </submittedName>
</protein>